<feature type="compositionally biased region" description="Polar residues" evidence="1">
    <location>
        <begin position="98"/>
        <end position="110"/>
    </location>
</feature>
<feature type="compositionally biased region" description="Polar residues" evidence="1">
    <location>
        <begin position="140"/>
        <end position="149"/>
    </location>
</feature>
<name>A0A482XKT5_LAOST</name>
<dbReference type="AlphaFoldDB" id="A0A482XKT5"/>
<comment type="caution">
    <text evidence="2">The sequence shown here is derived from an EMBL/GenBank/DDBJ whole genome shotgun (WGS) entry which is preliminary data.</text>
</comment>
<evidence type="ECO:0000256" key="1">
    <source>
        <dbReference type="SAM" id="MobiDB-lite"/>
    </source>
</evidence>
<protein>
    <submittedName>
        <fullName evidence="2">Uncharacterized protein</fullName>
    </submittedName>
</protein>
<feature type="compositionally biased region" description="Polar residues" evidence="1">
    <location>
        <begin position="165"/>
        <end position="176"/>
    </location>
</feature>
<evidence type="ECO:0000313" key="2">
    <source>
        <dbReference type="EMBL" id="RZF46412.1"/>
    </source>
</evidence>
<dbReference type="OrthoDB" id="10071059at2759"/>
<dbReference type="SMR" id="A0A482XKT5"/>
<feature type="region of interest" description="Disordered" evidence="1">
    <location>
        <begin position="96"/>
        <end position="178"/>
    </location>
</feature>
<organism evidence="2 3">
    <name type="scientific">Laodelphax striatellus</name>
    <name type="common">Small brown planthopper</name>
    <name type="synonym">Delphax striatella</name>
    <dbReference type="NCBI Taxonomy" id="195883"/>
    <lineage>
        <taxon>Eukaryota</taxon>
        <taxon>Metazoa</taxon>
        <taxon>Ecdysozoa</taxon>
        <taxon>Arthropoda</taxon>
        <taxon>Hexapoda</taxon>
        <taxon>Insecta</taxon>
        <taxon>Pterygota</taxon>
        <taxon>Neoptera</taxon>
        <taxon>Paraneoptera</taxon>
        <taxon>Hemiptera</taxon>
        <taxon>Auchenorrhyncha</taxon>
        <taxon>Fulgoroidea</taxon>
        <taxon>Delphacidae</taxon>
        <taxon>Criomorphinae</taxon>
        <taxon>Laodelphax</taxon>
    </lineage>
</organism>
<dbReference type="Proteomes" id="UP000291343">
    <property type="component" value="Unassembled WGS sequence"/>
</dbReference>
<proteinExistence type="predicted"/>
<gene>
    <name evidence="2" type="ORF">LSTR_LSTR012487</name>
</gene>
<dbReference type="GO" id="GO:0048598">
    <property type="term" value="P:embryonic morphogenesis"/>
    <property type="evidence" value="ECO:0007669"/>
    <property type="project" value="InterPro"/>
</dbReference>
<reference evidence="2 3" key="1">
    <citation type="journal article" date="2017" name="Gigascience">
        <title>Genome sequence of the small brown planthopper, Laodelphax striatellus.</title>
        <authorList>
            <person name="Zhu J."/>
            <person name="Jiang F."/>
            <person name="Wang X."/>
            <person name="Yang P."/>
            <person name="Bao Y."/>
            <person name="Zhao W."/>
            <person name="Wang W."/>
            <person name="Lu H."/>
            <person name="Wang Q."/>
            <person name="Cui N."/>
            <person name="Li J."/>
            <person name="Chen X."/>
            <person name="Luo L."/>
            <person name="Yu J."/>
            <person name="Kang L."/>
            <person name="Cui F."/>
        </authorList>
    </citation>
    <scope>NUCLEOTIDE SEQUENCE [LARGE SCALE GENOMIC DNA]</scope>
    <source>
        <strain evidence="2">Lst14</strain>
    </source>
</reference>
<accession>A0A482XKT5</accession>
<keyword evidence="3" id="KW-1185">Reference proteome</keyword>
<evidence type="ECO:0000313" key="3">
    <source>
        <dbReference type="Proteomes" id="UP000291343"/>
    </source>
</evidence>
<dbReference type="Pfam" id="PF15323">
    <property type="entry name" value="Ashwin"/>
    <property type="match status" value="1"/>
</dbReference>
<sequence>MSDDTRNENISLSIQLLQPELLLKSTLIDILRSRCVSGDLISWDKEKLVDLYRRVVLPLAQRIITSSWRKNSQKISTKGKITGPDLKEERSYKIGFNGLTSPRSSIGSSTTKDRLKPPPDCSSQGNKKLKISCGDDTKQPNKTSESSTSDPKKTPATKVALKRPCSQTKECQSSPSKVVCTKAANEEKKVKSKITWP</sequence>
<dbReference type="GO" id="GO:0072669">
    <property type="term" value="C:tRNA-splicing ligase complex"/>
    <property type="evidence" value="ECO:0007669"/>
    <property type="project" value="InterPro"/>
</dbReference>
<dbReference type="InParanoid" id="A0A482XKT5"/>
<dbReference type="InterPro" id="IPR024887">
    <property type="entry name" value="Ashwin"/>
</dbReference>
<dbReference type="EMBL" id="QKKF02006307">
    <property type="protein sequence ID" value="RZF46412.1"/>
    <property type="molecule type" value="Genomic_DNA"/>
</dbReference>